<organism evidence="2 3">
    <name type="scientific">Ignelater luminosus</name>
    <name type="common">Cucubano</name>
    <name type="synonym">Pyrophorus luminosus</name>
    <dbReference type="NCBI Taxonomy" id="2038154"/>
    <lineage>
        <taxon>Eukaryota</taxon>
        <taxon>Metazoa</taxon>
        <taxon>Ecdysozoa</taxon>
        <taxon>Arthropoda</taxon>
        <taxon>Hexapoda</taxon>
        <taxon>Insecta</taxon>
        <taxon>Pterygota</taxon>
        <taxon>Neoptera</taxon>
        <taxon>Endopterygota</taxon>
        <taxon>Coleoptera</taxon>
        <taxon>Polyphaga</taxon>
        <taxon>Elateriformia</taxon>
        <taxon>Elateroidea</taxon>
        <taxon>Elateridae</taxon>
        <taxon>Agrypninae</taxon>
        <taxon>Pyrophorini</taxon>
        <taxon>Ignelater</taxon>
    </lineage>
</organism>
<gene>
    <name evidence="2" type="ORF">ILUMI_04019</name>
</gene>
<dbReference type="EMBL" id="VTPC01001382">
    <property type="protein sequence ID" value="KAF2902161.1"/>
    <property type="molecule type" value="Genomic_DNA"/>
</dbReference>
<dbReference type="Proteomes" id="UP000801492">
    <property type="component" value="Unassembled WGS sequence"/>
</dbReference>
<comment type="caution">
    <text evidence="2">The sequence shown here is derived from an EMBL/GenBank/DDBJ whole genome shotgun (WGS) entry which is preliminary data.</text>
</comment>
<dbReference type="SUPFAM" id="SSF57756">
    <property type="entry name" value="Retrovirus zinc finger-like domains"/>
    <property type="match status" value="1"/>
</dbReference>
<sequence>MWIKEKVKKICDEVLHANVRRQSRLRINSLPAINTQGMGREVKGNSKRQINGSEEEDGLEELRKIIGGLAKSTRKLATGIEGNTNQVIILDPELSAKGKNMEWALTKCPEIEAVVKGGLTLGQIKFAKSVIETTKLTENTTHILPFKIHREGMNDVPQLYELLPELKKQTVVKGDGEQTSPNRPENQEGKADEDTFMKRKPPVEKLVVKAGGRTYAELLKTVKTNTDVERARVQVRKLKKTAKGDLLLETAGEKPKSKIFPDDHVKAKQKSGGRPGQTRENEIRVETLLRYKCLGFGHRAKECNGPDRTEACLSCGEAGHRAMLRAALLWQ</sequence>
<dbReference type="GO" id="GO:0008270">
    <property type="term" value="F:zinc ion binding"/>
    <property type="evidence" value="ECO:0007669"/>
    <property type="project" value="InterPro"/>
</dbReference>
<feature type="compositionally biased region" description="Basic and acidic residues" evidence="1">
    <location>
        <begin position="185"/>
        <end position="194"/>
    </location>
</feature>
<evidence type="ECO:0008006" key="4">
    <source>
        <dbReference type="Google" id="ProtNLM"/>
    </source>
</evidence>
<keyword evidence="3" id="KW-1185">Reference proteome</keyword>
<dbReference type="OrthoDB" id="6784331at2759"/>
<dbReference type="Gene3D" id="4.10.60.10">
    <property type="entry name" value="Zinc finger, CCHC-type"/>
    <property type="match status" value="1"/>
</dbReference>
<dbReference type="GO" id="GO:0003676">
    <property type="term" value="F:nucleic acid binding"/>
    <property type="evidence" value="ECO:0007669"/>
    <property type="project" value="InterPro"/>
</dbReference>
<evidence type="ECO:0000313" key="3">
    <source>
        <dbReference type="Proteomes" id="UP000801492"/>
    </source>
</evidence>
<name>A0A8K0GJY3_IGNLU</name>
<accession>A0A8K0GJY3</accession>
<protein>
    <recommendedName>
        <fullName evidence="4">CCHC-type domain-containing protein</fullName>
    </recommendedName>
</protein>
<dbReference type="InterPro" id="IPR036875">
    <property type="entry name" value="Znf_CCHC_sf"/>
</dbReference>
<feature type="region of interest" description="Disordered" evidence="1">
    <location>
        <begin position="171"/>
        <end position="194"/>
    </location>
</feature>
<proteinExistence type="predicted"/>
<dbReference type="AlphaFoldDB" id="A0A8K0GJY3"/>
<evidence type="ECO:0000313" key="2">
    <source>
        <dbReference type="EMBL" id="KAF2902161.1"/>
    </source>
</evidence>
<reference evidence="2" key="1">
    <citation type="submission" date="2019-08" db="EMBL/GenBank/DDBJ databases">
        <title>The genome of the North American firefly Photinus pyralis.</title>
        <authorList>
            <consortium name="Photinus pyralis genome working group"/>
            <person name="Fallon T.R."/>
            <person name="Sander Lower S.E."/>
            <person name="Weng J.-K."/>
        </authorList>
    </citation>
    <scope>NUCLEOTIDE SEQUENCE</scope>
    <source>
        <strain evidence="2">TRF0915ILg1</strain>
        <tissue evidence="2">Whole body</tissue>
    </source>
</reference>
<evidence type="ECO:0000256" key="1">
    <source>
        <dbReference type="SAM" id="MobiDB-lite"/>
    </source>
</evidence>